<organism evidence="2 3">
    <name type="scientific">Streptomyces siamensis</name>
    <dbReference type="NCBI Taxonomy" id="1274986"/>
    <lineage>
        <taxon>Bacteria</taxon>
        <taxon>Bacillati</taxon>
        <taxon>Actinomycetota</taxon>
        <taxon>Actinomycetes</taxon>
        <taxon>Kitasatosporales</taxon>
        <taxon>Streptomycetaceae</taxon>
        <taxon>Streptomyces</taxon>
    </lineage>
</organism>
<dbReference type="Proteomes" id="UP001501759">
    <property type="component" value="Unassembled WGS sequence"/>
</dbReference>
<reference evidence="3" key="1">
    <citation type="journal article" date="2019" name="Int. J. Syst. Evol. Microbiol.">
        <title>The Global Catalogue of Microorganisms (GCM) 10K type strain sequencing project: providing services to taxonomists for standard genome sequencing and annotation.</title>
        <authorList>
            <consortium name="The Broad Institute Genomics Platform"/>
            <consortium name="The Broad Institute Genome Sequencing Center for Infectious Disease"/>
            <person name="Wu L."/>
            <person name="Ma J."/>
        </authorList>
    </citation>
    <scope>NUCLEOTIDE SEQUENCE [LARGE SCALE GENOMIC DNA]</scope>
    <source>
        <strain evidence="3">JCM 18409</strain>
    </source>
</reference>
<sequence>MDALFYAIPALIMAVTMLMAVKVVRRSLELRSAWSSGLTAEARCLRSYTTTSGGGSTSVTTTLHHVYEYTTREGRTVRFDEAGGPSTVVEGDIVTVHYAAGRPEKATARPPHPGRAAAGTVGFLVFFGVIIAFCIGFMVTYHEVFAANDALGGF</sequence>
<keyword evidence="1" id="KW-0812">Transmembrane</keyword>
<comment type="caution">
    <text evidence="2">The sequence shown here is derived from an EMBL/GenBank/DDBJ whole genome shotgun (WGS) entry which is preliminary data.</text>
</comment>
<evidence type="ECO:0000256" key="1">
    <source>
        <dbReference type="SAM" id="Phobius"/>
    </source>
</evidence>
<feature type="transmembrane region" description="Helical" evidence="1">
    <location>
        <begin position="116"/>
        <end position="139"/>
    </location>
</feature>
<evidence type="ECO:0000313" key="2">
    <source>
        <dbReference type="EMBL" id="GAA4997053.1"/>
    </source>
</evidence>
<keyword evidence="1" id="KW-1133">Transmembrane helix</keyword>
<proteinExistence type="predicted"/>
<name>A0ABP9IFV6_9ACTN</name>
<keyword evidence="3" id="KW-1185">Reference proteome</keyword>
<protein>
    <recommendedName>
        <fullName evidence="4">DUF3592 domain-containing protein</fullName>
    </recommendedName>
</protein>
<accession>A0ABP9IFV6</accession>
<feature type="transmembrane region" description="Helical" evidence="1">
    <location>
        <begin position="6"/>
        <end position="24"/>
    </location>
</feature>
<dbReference type="RefSeq" id="WP_345641047.1">
    <property type="nucleotide sequence ID" value="NZ_BAABKB010000002.1"/>
</dbReference>
<evidence type="ECO:0008006" key="4">
    <source>
        <dbReference type="Google" id="ProtNLM"/>
    </source>
</evidence>
<dbReference type="EMBL" id="BAABKB010000002">
    <property type="protein sequence ID" value="GAA4997053.1"/>
    <property type="molecule type" value="Genomic_DNA"/>
</dbReference>
<gene>
    <name evidence="2" type="ORF">GCM10023335_07420</name>
</gene>
<evidence type="ECO:0000313" key="3">
    <source>
        <dbReference type="Proteomes" id="UP001501759"/>
    </source>
</evidence>
<keyword evidence="1" id="KW-0472">Membrane</keyword>